<dbReference type="AlphaFoldDB" id="A0A5D2XFD3"/>
<sequence length="55" mass="6448">MLHSIHSFFLFCFHYSLFLPSRIRRGFSFGLFPCFVGESLQKLHISPTSSMYSIE</sequence>
<dbReference type="Proteomes" id="UP000323597">
    <property type="component" value="Chromosome A10"/>
</dbReference>
<protein>
    <submittedName>
        <fullName evidence="1">Uncharacterized protein</fullName>
    </submittedName>
</protein>
<reference evidence="1 2" key="1">
    <citation type="submission" date="2019-07" db="EMBL/GenBank/DDBJ databases">
        <title>WGS assembly of Gossypium mustelinum.</title>
        <authorList>
            <person name="Chen Z.J."/>
            <person name="Sreedasyam A."/>
            <person name="Ando A."/>
            <person name="Song Q."/>
            <person name="De L."/>
            <person name="Hulse-Kemp A."/>
            <person name="Ding M."/>
            <person name="Ye W."/>
            <person name="Kirkbride R."/>
            <person name="Jenkins J."/>
            <person name="Plott C."/>
            <person name="Lovell J."/>
            <person name="Lin Y.-M."/>
            <person name="Vaughn R."/>
            <person name="Liu B."/>
            <person name="Li W."/>
            <person name="Simpson S."/>
            <person name="Scheffler B."/>
            <person name="Saski C."/>
            <person name="Grover C."/>
            <person name="Hu G."/>
            <person name="Conover J."/>
            <person name="Carlson J."/>
            <person name="Shu S."/>
            <person name="Boston L."/>
            <person name="Williams M."/>
            <person name="Peterson D."/>
            <person name="Mcgee K."/>
            <person name="Jones D."/>
            <person name="Wendel J."/>
            <person name="Stelly D."/>
            <person name="Grimwood J."/>
            <person name="Schmutz J."/>
        </authorList>
    </citation>
    <scope>NUCLEOTIDE SEQUENCE [LARGE SCALE GENOMIC DNA]</scope>
    <source>
        <strain evidence="1">1408120.09</strain>
    </source>
</reference>
<evidence type="ECO:0000313" key="1">
    <source>
        <dbReference type="EMBL" id="TYJ12729.1"/>
    </source>
</evidence>
<evidence type="ECO:0000313" key="2">
    <source>
        <dbReference type="Proteomes" id="UP000323597"/>
    </source>
</evidence>
<gene>
    <name evidence="1" type="ORF">E1A91_A10G000600v1</name>
</gene>
<name>A0A5D2XFD3_GOSMU</name>
<accession>A0A5D2XFD3</accession>
<dbReference type="EMBL" id="CM017645">
    <property type="protein sequence ID" value="TYJ12729.1"/>
    <property type="molecule type" value="Genomic_DNA"/>
</dbReference>
<keyword evidence="2" id="KW-1185">Reference proteome</keyword>
<organism evidence="1 2">
    <name type="scientific">Gossypium mustelinum</name>
    <name type="common">Cotton</name>
    <name type="synonym">Gossypium caicoense</name>
    <dbReference type="NCBI Taxonomy" id="34275"/>
    <lineage>
        <taxon>Eukaryota</taxon>
        <taxon>Viridiplantae</taxon>
        <taxon>Streptophyta</taxon>
        <taxon>Embryophyta</taxon>
        <taxon>Tracheophyta</taxon>
        <taxon>Spermatophyta</taxon>
        <taxon>Magnoliopsida</taxon>
        <taxon>eudicotyledons</taxon>
        <taxon>Gunneridae</taxon>
        <taxon>Pentapetalae</taxon>
        <taxon>rosids</taxon>
        <taxon>malvids</taxon>
        <taxon>Malvales</taxon>
        <taxon>Malvaceae</taxon>
        <taxon>Malvoideae</taxon>
        <taxon>Gossypium</taxon>
    </lineage>
</organism>
<proteinExistence type="predicted"/>